<accession>A0A075R5K2</accession>
<dbReference type="GO" id="GO:0030313">
    <property type="term" value="C:cell envelope"/>
    <property type="evidence" value="ECO:0007669"/>
    <property type="project" value="UniProtKB-SubCell"/>
</dbReference>
<keyword evidence="2" id="KW-0479">Metal-binding</keyword>
<dbReference type="InterPro" id="IPR051403">
    <property type="entry name" value="NosZ/Cyto_c_oxidase_sub2"/>
</dbReference>
<comment type="catalytic activity">
    <reaction evidence="6">
        <text>4 Fe(II)-[cytochrome c] + O2 + 8 H(+)(in) = 4 Fe(III)-[cytochrome c] + 2 H2O + 4 H(+)(out)</text>
        <dbReference type="Rhea" id="RHEA:11436"/>
        <dbReference type="Rhea" id="RHEA-COMP:10350"/>
        <dbReference type="Rhea" id="RHEA-COMP:14399"/>
        <dbReference type="ChEBI" id="CHEBI:15377"/>
        <dbReference type="ChEBI" id="CHEBI:15378"/>
        <dbReference type="ChEBI" id="CHEBI:15379"/>
        <dbReference type="ChEBI" id="CHEBI:29033"/>
        <dbReference type="ChEBI" id="CHEBI:29034"/>
        <dbReference type="EC" id="7.1.1.9"/>
    </reaction>
</comment>
<dbReference type="Proteomes" id="UP000005850">
    <property type="component" value="Chromosome"/>
</dbReference>
<keyword evidence="3" id="KW-0186">Copper</keyword>
<dbReference type="InterPro" id="IPR034214">
    <property type="entry name" value="Ba3_CcO_II_C"/>
</dbReference>
<dbReference type="KEGG" id="blr:BRLA_c027950"/>
<dbReference type="RefSeq" id="WP_003336039.1">
    <property type="nucleotide sequence ID" value="NZ_CP007806.1"/>
</dbReference>
<feature type="domain" description="Cytochrome oxidase subunit II copper A binding" evidence="7">
    <location>
        <begin position="49"/>
        <end position="155"/>
    </location>
</feature>
<evidence type="ECO:0000256" key="6">
    <source>
        <dbReference type="ARBA" id="ARBA00047816"/>
    </source>
</evidence>
<dbReference type="GO" id="GO:0004129">
    <property type="term" value="F:cytochrome-c oxidase activity"/>
    <property type="evidence" value="ECO:0007669"/>
    <property type="project" value="UniProtKB-EC"/>
</dbReference>
<dbReference type="PROSITE" id="PS00078">
    <property type="entry name" value="COX2"/>
    <property type="match status" value="1"/>
</dbReference>
<dbReference type="PANTHER" id="PTHR42838:SF2">
    <property type="entry name" value="NITROUS-OXIDE REDUCTASE"/>
    <property type="match status" value="1"/>
</dbReference>
<evidence type="ECO:0000256" key="2">
    <source>
        <dbReference type="ARBA" id="ARBA00022723"/>
    </source>
</evidence>
<dbReference type="PANTHER" id="PTHR42838">
    <property type="entry name" value="CYTOCHROME C OXIDASE SUBUNIT II"/>
    <property type="match status" value="1"/>
</dbReference>
<comment type="function">
    <text evidence="4">Subunits I and II form the functional core of the enzyme complex. Electrons originating in cytochrome c are transferred via heme a and Cu(A) to the binuclear center formed by heme a3 and Cu(B).</text>
</comment>
<dbReference type="GO" id="GO:0016491">
    <property type="term" value="F:oxidoreductase activity"/>
    <property type="evidence" value="ECO:0007669"/>
    <property type="project" value="UniProtKB-KW"/>
</dbReference>
<dbReference type="Pfam" id="PF00116">
    <property type="entry name" value="COX2"/>
    <property type="match status" value="1"/>
</dbReference>
<keyword evidence="9" id="KW-1185">Reference proteome</keyword>
<sequence length="155" mass="17260">MHLHRFEKIWLMVGGATLVLFLIVLSVNAYAMGMMPPSHMKMIDPKKVDETAPFDNLGLHKTGDNEYDLVMTSFIFTFQPNQIEVPVGAKVKFVVTSKDVVHGFEIPKTNVNIMVLPGHISEVTHTFDKPGTYLILCNEYCGAGHQLMAATIVVK</sequence>
<dbReference type="SUPFAM" id="SSF49503">
    <property type="entry name" value="Cupredoxins"/>
    <property type="match status" value="1"/>
</dbReference>
<dbReference type="AlphaFoldDB" id="A0A075R5K2"/>
<proteinExistence type="predicted"/>
<comment type="subcellular location">
    <subcellularLocation>
        <location evidence="1">Cell envelope</location>
    </subcellularLocation>
</comment>
<dbReference type="Gene3D" id="2.60.40.420">
    <property type="entry name" value="Cupredoxins - blue copper proteins"/>
    <property type="match status" value="1"/>
</dbReference>
<evidence type="ECO:0000256" key="1">
    <source>
        <dbReference type="ARBA" id="ARBA00004196"/>
    </source>
</evidence>
<evidence type="ECO:0000256" key="4">
    <source>
        <dbReference type="ARBA" id="ARBA00024688"/>
    </source>
</evidence>
<dbReference type="HOGENOM" id="CLU_120355_0_0_9"/>
<evidence type="ECO:0000256" key="3">
    <source>
        <dbReference type="ARBA" id="ARBA00023008"/>
    </source>
</evidence>
<reference evidence="8 9" key="1">
    <citation type="journal article" date="2011" name="J. Bacteriol.">
        <title>Genome sequence of Brevibacillus laterosporus LMG 15441, a pathogen of invertebrates.</title>
        <authorList>
            <person name="Djukic M."/>
            <person name="Poehlein A."/>
            <person name="Thurmer A."/>
            <person name="Daniel R."/>
        </authorList>
    </citation>
    <scope>NUCLEOTIDE SEQUENCE [LARGE SCALE GENOMIC DNA]</scope>
    <source>
        <strain evidence="8 9">LMG 15441</strain>
    </source>
</reference>
<dbReference type="eggNOG" id="COG1622">
    <property type="taxonomic scope" value="Bacteria"/>
</dbReference>
<dbReference type="CDD" id="cd13913">
    <property type="entry name" value="ba3_CcO_II_C"/>
    <property type="match status" value="1"/>
</dbReference>
<dbReference type="EMBL" id="CP007806">
    <property type="protein sequence ID" value="AIG27114.1"/>
    <property type="molecule type" value="Genomic_DNA"/>
</dbReference>
<name>A0A075R5K2_BRELA</name>
<dbReference type="GO" id="GO:0016020">
    <property type="term" value="C:membrane"/>
    <property type="evidence" value="ECO:0007669"/>
    <property type="project" value="InterPro"/>
</dbReference>
<protein>
    <recommendedName>
        <fullName evidence="5">Cytochrome aa3 subunit 2</fullName>
    </recommendedName>
</protein>
<dbReference type="PROSITE" id="PS50857">
    <property type="entry name" value="COX2_CUA"/>
    <property type="match status" value="1"/>
</dbReference>
<dbReference type="GO" id="GO:0005507">
    <property type="term" value="F:copper ion binding"/>
    <property type="evidence" value="ECO:0007669"/>
    <property type="project" value="InterPro"/>
</dbReference>
<evidence type="ECO:0000259" key="7">
    <source>
        <dbReference type="PROSITE" id="PS50857"/>
    </source>
</evidence>
<organism evidence="8 9">
    <name type="scientific">Brevibacillus laterosporus LMG 15441</name>
    <dbReference type="NCBI Taxonomy" id="1042163"/>
    <lineage>
        <taxon>Bacteria</taxon>
        <taxon>Bacillati</taxon>
        <taxon>Bacillota</taxon>
        <taxon>Bacilli</taxon>
        <taxon>Bacillales</taxon>
        <taxon>Paenibacillaceae</taxon>
        <taxon>Brevibacillus</taxon>
    </lineage>
</organism>
<gene>
    <name evidence="8" type="ORF">BRLA_c027950</name>
</gene>
<evidence type="ECO:0000313" key="9">
    <source>
        <dbReference type="Proteomes" id="UP000005850"/>
    </source>
</evidence>
<dbReference type="STRING" id="1042163.BRLA_c027950"/>
<dbReference type="InterPro" id="IPR002429">
    <property type="entry name" value="CcO_II-like_C"/>
</dbReference>
<evidence type="ECO:0000256" key="5">
    <source>
        <dbReference type="ARBA" id="ARBA00031399"/>
    </source>
</evidence>
<dbReference type="GeneID" id="61076692"/>
<evidence type="ECO:0000313" key="8">
    <source>
        <dbReference type="EMBL" id="AIG27114.1"/>
    </source>
</evidence>
<dbReference type="PRINTS" id="PR01166">
    <property type="entry name" value="CYCOXIDASEII"/>
</dbReference>
<dbReference type="InterPro" id="IPR001505">
    <property type="entry name" value="Copper_CuA"/>
</dbReference>
<dbReference type="InterPro" id="IPR008972">
    <property type="entry name" value="Cupredoxin"/>
</dbReference>
<keyword evidence="8" id="KW-0560">Oxidoreductase</keyword>